<dbReference type="EMBL" id="JAQQWE010000004">
    <property type="protein sequence ID" value="KAK7957055.1"/>
    <property type="molecule type" value="Genomic_DNA"/>
</dbReference>
<sequence length="267" mass="28715">MDCTERSELELDYATEDVVAAASDVPESVFDSSVLALEYVSLEDTEVVVDYPPELVVEVVSDSVVNVVDASALALEYVLVEDSALLDSMDDEGETVDELVSPAEDADSWVLSKNEPVLDFVMADTVEVLDDIDEVMIVPTRLSLELLVSTLELEEDFLPGVDVELPDVTFGTLSVEVDDVPEPELGTKVEVLNSTDKVVIVPTKPLLEALVLMQELEEDSISSVDVELPDIVVGTPSADEVEVPGNTGLDTSLVISAVEETVDAELV</sequence>
<evidence type="ECO:0000313" key="1">
    <source>
        <dbReference type="EMBL" id="KAK7957055.1"/>
    </source>
</evidence>
<reference evidence="1 2" key="1">
    <citation type="submission" date="2023-01" db="EMBL/GenBank/DDBJ databases">
        <title>Analysis of 21 Apiospora genomes using comparative genomics revels a genus with tremendous synthesis potential of carbohydrate active enzymes and secondary metabolites.</title>
        <authorList>
            <person name="Sorensen T."/>
        </authorList>
    </citation>
    <scope>NUCLEOTIDE SEQUENCE [LARGE SCALE GENOMIC DNA]</scope>
    <source>
        <strain evidence="1 2">CBS 24483</strain>
    </source>
</reference>
<dbReference type="RefSeq" id="XP_066702361.1">
    <property type="nucleotide sequence ID" value="XM_066842499.1"/>
</dbReference>
<accession>A0ABR1QK48</accession>
<proteinExistence type="predicted"/>
<name>A0ABR1QK48_9PEZI</name>
<protein>
    <submittedName>
        <fullName evidence="1">Uncharacterized protein</fullName>
    </submittedName>
</protein>
<gene>
    <name evidence="1" type="ORF">PG986_006277</name>
</gene>
<dbReference type="GeneID" id="92075561"/>
<dbReference type="Proteomes" id="UP001391051">
    <property type="component" value="Unassembled WGS sequence"/>
</dbReference>
<comment type="caution">
    <text evidence="1">The sequence shown here is derived from an EMBL/GenBank/DDBJ whole genome shotgun (WGS) entry which is preliminary data.</text>
</comment>
<organism evidence="1 2">
    <name type="scientific">Apiospora aurea</name>
    <dbReference type="NCBI Taxonomy" id="335848"/>
    <lineage>
        <taxon>Eukaryota</taxon>
        <taxon>Fungi</taxon>
        <taxon>Dikarya</taxon>
        <taxon>Ascomycota</taxon>
        <taxon>Pezizomycotina</taxon>
        <taxon>Sordariomycetes</taxon>
        <taxon>Xylariomycetidae</taxon>
        <taxon>Amphisphaeriales</taxon>
        <taxon>Apiosporaceae</taxon>
        <taxon>Apiospora</taxon>
    </lineage>
</organism>
<keyword evidence="2" id="KW-1185">Reference proteome</keyword>
<evidence type="ECO:0000313" key="2">
    <source>
        <dbReference type="Proteomes" id="UP001391051"/>
    </source>
</evidence>